<feature type="transmembrane region" description="Helical" evidence="2">
    <location>
        <begin position="1282"/>
        <end position="1305"/>
    </location>
</feature>
<protein>
    <submittedName>
        <fullName evidence="3">Uncharacterized protein</fullName>
    </submittedName>
</protein>
<comment type="caution">
    <text evidence="3">The sequence shown here is derived from an EMBL/GenBank/DDBJ whole genome shotgun (WGS) entry which is preliminary data.</text>
</comment>
<feature type="compositionally biased region" description="Gly residues" evidence="1">
    <location>
        <begin position="321"/>
        <end position="332"/>
    </location>
</feature>
<feature type="region of interest" description="Disordered" evidence="1">
    <location>
        <begin position="313"/>
        <end position="339"/>
    </location>
</feature>
<accession>A0A9K3CPE3</accession>
<evidence type="ECO:0000313" key="4">
    <source>
        <dbReference type="Proteomes" id="UP000265618"/>
    </source>
</evidence>
<feature type="transmembrane region" description="Helical" evidence="2">
    <location>
        <begin position="1482"/>
        <end position="1511"/>
    </location>
</feature>
<dbReference type="EMBL" id="BDIP01000264">
    <property type="protein sequence ID" value="GIQ80896.1"/>
    <property type="molecule type" value="Genomic_DNA"/>
</dbReference>
<feature type="compositionally biased region" description="Basic and acidic residues" evidence="1">
    <location>
        <begin position="415"/>
        <end position="430"/>
    </location>
</feature>
<sequence>MAHEGEHTYEVNGWIRVSLVSSYDPSRGEGLTALTLYNLTAFQLYGTFSYMSASTGMTMEDRPVIQTFVLDKHTSTEYRGSSRLRIVGPPSIVLHSMRLFERVGVAQTAVDRWAGPPKPSVSGGGQGGGDYGGMYTRASQGLASSTPTSDQHRYSIGVGPPYSVSGASGAKGTPALPHMRNVFGVIRSSRAFLASQGAVDPSDGSQTRRRESVGMGTPDRVYRARTGERGSRGDWDSPRRSEVSPFTPPNAVGWDNGPSTMGRRGTVSAVGVDGRHEGRSLSVPHRRDSRGMAHSHVGHGLVRHGTMPVGGPIPSLRHQGRGGGTEARGAVGGWDWEQPVSSLGERGTYSGMGERHSISSRPSRLAATPVRVDKALNLSSVSADADYLGGRLPGADSLLRRDSSSTSIGIGGGRRGRERDRERERVRGRQDAVLVDQLLHNATSLEDTDGDTDRQDSQGGERDAAAIRARERRAAILAERRLRLRDTTEVAVYQVGDGVRSSALPKTRTEPAVEAGPPLRVCGYARDESGQEVLQCQREGEGGKGVGSVFLVDPYHVEAVASVRERRWLNVVLGETRRLYKQMATDKHVRPPSPSRLSPLYTLVKGARVPLCALCVVLCILAMWSSTGTVSDSNVDTLTAGFGSALPVVQALCLVVFGLVCVCGTLTSRIRLSQTGCVGSTPGCHALHPSTPSGTDTPDMDRRDRAAIGLEEAVGGGESPRGAGACPPMSSLSTHDMGVYSHMCLDVLCALAKRHPTSDSIVSLTHKAQGAIARVVGRAHTKGQQHAHRQRTRVARGGVLLGTCLGVSLCVWYAGSASCLSLQGICEETEAVGVLSLPVCQAWLRPVLFLCCLVLGGLAVRSFRRHPPPAALPTCPRIPREVLGAVLLPDDDPSPFACSGRGVLGVFLLAMGGMVMALRGTYVAANTDVTTLSSLKPTWVQALVFPVSDASSAVPDVVSATSSATATLLAGVCVWLLTLGTVSMVLWCMGSQYMGARRARHIMDRYCLAEEDDSETTPQSRSRIPLTTLVLRVLSAHTVASLSGVYVQEDTDGMVDQQSPEVAQCVHAVTGILRDATTRLSCSVYVPGSLPSFYLCGVGGVVGWGLASWLVALYSVQTDVTMVWAVCVCIALGCVALPLLGRSAVPPFPCPLPEASDPGFNPSTRARRREREKEREKRRQKRALARQHQPDPASDAAEGGSLEGGSLFSPASPAESPHSTHTHALPIPAVPSSGGVPPLDMVLDLAVSSDRRQAAHALADTLSHTLVAHTHAYIGASAMWPVLVTMGMVLAVPPALYLCTLPIPLLRDSVSTLFSEYASECGTSDLGGALSTLVCGGVSSVWWGVCLAVGSGLVLVGLRLRSAVPPVPPPPSRSVSVVERQAGWERGTLYQRACLLASKIYPSTRSPGLVSPDHMYLVRRGVVCAMVVLTVGVGYVCACLLATLSMGPSSMADSDMPFASLAHSLGPSLLSLPASPSASASDAWVCIVCLWCLGLSLSSLSLLSLLCLCIVRVAACLRHPFSPTYAKVCKRLDAALR</sequence>
<feature type="transmembrane region" description="Helical" evidence="2">
    <location>
        <begin position="1422"/>
        <end position="1446"/>
    </location>
</feature>
<feature type="region of interest" description="Disordered" evidence="1">
    <location>
        <begin position="226"/>
        <end position="263"/>
    </location>
</feature>
<evidence type="ECO:0000313" key="3">
    <source>
        <dbReference type="EMBL" id="GIQ80896.1"/>
    </source>
</evidence>
<feature type="region of interest" description="Disordered" evidence="1">
    <location>
        <begin position="395"/>
        <end position="465"/>
    </location>
</feature>
<feature type="compositionally biased region" description="Basic and acidic residues" evidence="1">
    <location>
        <begin position="226"/>
        <end position="242"/>
    </location>
</feature>
<feature type="transmembrane region" description="Helical" evidence="2">
    <location>
        <begin position="1093"/>
        <end position="1116"/>
    </location>
</feature>
<feature type="compositionally biased region" description="Low complexity" evidence="1">
    <location>
        <begin position="1196"/>
        <end position="1207"/>
    </location>
</feature>
<keyword evidence="4" id="KW-1185">Reference proteome</keyword>
<feature type="transmembrane region" description="Helical" evidence="2">
    <location>
        <begin position="645"/>
        <end position="666"/>
    </location>
</feature>
<feature type="transmembrane region" description="Helical" evidence="2">
    <location>
        <begin position="794"/>
        <end position="814"/>
    </location>
</feature>
<evidence type="ECO:0000256" key="1">
    <source>
        <dbReference type="SAM" id="MobiDB-lite"/>
    </source>
</evidence>
<dbReference type="Proteomes" id="UP000265618">
    <property type="component" value="Unassembled WGS sequence"/>
</dbReference>
<feature type="transmembrane region" description="Helical" evidence="2">
    <location>
        <begin position="842"/>
        <end position="860"/>
    </location>
</feature>
<evidence type="ECO:0000256" key="2">
    <source>
        <dbReference type="SAM" id="Phobius"/>
    </source>
</evidence>
<gene>
    <name evidence="3" type="ORF">KIPB_001773</name>
</gene>
<keyword evidence="2" id="KW-0812">Transmembrane</keyword>
<feature type="transmembrane region" description="Helical" evidence="2">
    <location>
        <begin position="1122"/>
        <end position="1140"/>
    </location>
</feature>
<keyword evidence="2" id="KW-1133">Transmembrane helix</keyword>
<feature type="transmembrane region" description="Helical" evidence="2">
    <location>
        <begin position="1340"/>
        <end position="1358"/>
    </location>
</feature>
<feature type="region of interest" description="Disordered" evidence="1">
    <location>
        <begin position="1152"/>
        <end position="1232"/>
    </location>
</feature>
<feature type="compositionally biased region" description="Basic and acidic residues" evidence="1">
    <location>
        <begin position="451"/>
        <end position="465"/>
    </location>
</feature>
<name>A0A9K3CPE3_9EUKA</name>
<feature type="transmembrane region" description="Helical" evidence="2">
    <location>
        <begin position="903"/>
        <end position="925"/>
    </location>
</feature>
<keyword evidence="2" id="KW-0472">Membrane</keyword>
<proteinExistence type="predicted"/>
<feature type="transmembrane region" description="Helical" evidence="2">
    <location>
        <begin position="968"/>
        <end position="990"/>
    </location>
</feature>
<organism evidence="3 4">
    <name type="scientific">Kipferlia bialata</name>
    <dbReference type="NCBI Taxonomy" id="797122"/>
    <lineage>
        <taxon>Eukaryota</taxon>
        <taxon>Metamonada</taxon>
        <taxon>Carpediemonas-like organisms</taxon>
        <taxon>Kipferlia</taxon>
    </lineage>
</organism>
<reference evidence="3 4" key="1">
    <citation type="journal article" date="2018" name="PLoS ONE">
        <title>The draft genome of Kipferlia bialata reveals reductive genome evolution in fornicate parasites.</title>
        <authorList>
            <person name="Tanifuji G."/>
            <person name="Takabayashi S."/>
            <person name="Kume K."/>
            <person name="Takagi M."/>
            <person name="Nakayama T."/>
            <person name="Kamikawa R."/>
            <person name="Inagaki Y."/>
            <person name="Hashimoto T."/>
        </authorList>
    </citation>
    <scope>NUCLEOTIDE SEQUENCE [LARGE SCALE GENOMIC DNA]</scope>
    <source>
        <strain evidence="3">NY0173</strain>
    </source>
</reference>